<reference evidence="7" key="1">
    <citation type="submission" date="2016-01" db="EMBL/GenBank/DDBJ databases">
        <authorList>
            <person name="Peeters C."/>
        </authorList>
    </citation>
    <scope>NUCLEOTIDE SEQUENCE</scope>
    <source>
        <strain evidence="7">LMG 29321</strain>
    </source>
</reference>
<keyword evidence="3" id="KW-0233">DNA recombination</keyword>
<dbReference type="InterPro" id="IPR044068">
    <property type="entry name" value="CB"/>
</dbReference>
<dbReference type="InterPro" id="IPR010998">
    <property type="entry name" value="Integrase_recombinase_N"/>
</dbReference>
<organism evidence="7 8">
    <name type="scientific">Caballeronia calidae</name>
    <dbReference type="NCBI Taxonomy" id="1777139"/>
    <lineage>
        <taxon>Bacteria</taxon>
        <taxon>Pseudomonadati</taxon>
        <taxon>Pseudomonadota</taxon>
        <taxon>Betaproteobacteria</taxon>
        <taxon>Burkholderiales</taxon>
        <taxon>Burkholderiaceae</taxon>
        <taxon>Caballeronia</taxon>
    </lineage>
</organism>
<dbReference type="RefSeq" id="WP_063959035.1">
    <property type="nucleotide sequence ID" value="NZ_FCOX02000040.1"/>
</dbReference>
<evidence type="ECO:0000256" key="3">
    <source>
        <dbReference type="ARBA" id="ARBA00023172"/>
    </source>
</evidence>
<evidence type="ECO:0000259" key="6">
    <source>
        <dbReference type="PROSITE" id="PS51900"/>
    </source>
</evidence>
<dbReference type="CDD" id="cd01188">
    <property type="entry name" value="INT_RitA_C_like"/>
    <property type="match status" value="1"/>
</dbReference>
<dbReference type="InterPro" id="IPR050090">
    <property type="entry name" value="Tyrosine_recombinase_XerCD"/>
</dbReference>
<gene>
    <name evidence="7" type="ORF">AWB78_05840</name>
</gene>
<dbReference type="InterPro" id="IPR011010">
    <property type="entry name" value="DNA_brk_join_enz"/>
</dbReference>
<dbReference type="Gene3D" id="1.10.150.130">
    <property type="match status" value="1"/>
</dbReference>
<dbReference type="InterPro" id="IPR004107">
    <property type="entry name" value="Integrase_SAM-like_N"/>
</dbReference>
<name>A0A158DYZ4_9BURK</name>
<dbReference type="PANTHER" id="PTHR30349:SF90">
    <property type="entry name" value="TYROSINE RECOMBINASE XERD"/>
    <property type="match status" value="1"/>
</dbReference>
<dbReference type="OrthoDB" id="662444at2"/>
<dbReference type="PROSITE" id="PS51900">
    <property type="entry name" value="CB"/>
    <property type="match status" value="1"/>
</dbReference>
<dbReference type="AlphaFoldDB" id="A0A158DYZ4"/>
<dbReference type="PANTHER" id="PTHR30349">
    <property type="entry name" value="PHAGE INTEGRASE-RELATED"/>
    <property type="match status" value="1"/>
</dbReference>
<dbReference type="Pfam" id="PF00589">
    <property type="entry name" value="Phage_integrase"/>
    <property type="match status" value="1"/>
</dbReference>
<evidence type="ECO:0000259" key="5">
    <source>
        <dbReference type="PROSITE" id="PS51898"/>
    </source>
</evidence>
<dbReference type="Proteomes" id="UP000071859">
    <property type="component" value="Unassembled WGS sequence"/>
</dbReference>
<sequence>MSASKLPAHSSRCSTPVGNPIDAIVSRYVDYLRERRYASETIQRYLASLRHFARRLNKRLTLDDIDDALVMEFVDVHLPRCRCPRPCMRHVNTVRAALRHLLSVLKDEGLCNAGRAQLHSPVDFELGLFKHYLVDSCGYAQTTCCNRLWHIRNFLDSVFGQEAVTADHLTSTDIENFTARYFKGRSHATRLTYCVDLASYLRFRGLQGDDTRALLAAIPKMASPMPVRLPIAMTNRELDLFFAAFDLTTPIGMRDFAIARCLADLALRRMEVVRLQLGSFDWQNGTVTLTHTKGGRERKLPLPAQTANALVRYLRYGRPDTSNRAVFVRQIAPYDKPISAVAVNHLIRAAFVRAGLDERFRGVHVLRRTAATRLIQGGASLKEVADVLGHRHLNTTTLYTRVDLDRLRKVAQPWPEHRP</sequence>
<feature type="domain" description="Tyr recombinase" evidence="5">
    <location>
        <begin position="228"/>
        <end position="412"/>
    </location>
</feature>
<protein>
    <submittedName>
        <fullName evidence="7">Integrase family protein</fullName>
    </submittedName>
</protein>
<accession>A0A158DYZ4</accession>
<dbReference type="Gene3D" id="1.10.443.10">
    <property type="entry name" value="Intergrase catalytic core"/>
    <property type="match status" value="1"/>
</dbReference>
<dbReference type="InterPro" id="IPR002104">
    <property type="entry name" value="Integrase_catalytic"/>
</dbReference>
<dbReference type="GO" id="GO:0015074">
    <property type="term" value="P:DNA integration"/>
    <property type="evidence" value="ECO:0007669"/>
    <property type="project" value="UniProtKB-KW"/>
</dbReference>
<dbReference type="InterPro" id="IPR013762">
    <property type="entry name" value="Integrase-like_cat_sf"/>
</dbReference>
<comment type="caution">
    <text evidence="7">The sequence shown here is derived from an EMBL/GenBank/DDBJ whole genome shotgun (WGS) entry which is preliminary data.</text>
</comment>
<evidence type="ECO:0000256" key="4">
    <source>
        <dbReference type="PROSITE-ProRule" id="PRU01248"/>
    </source>
</evidence>
<evidence type="ECO:0000313" key="8">
    <source>
        <dbReference type="Proteomes" id="UP000071859"/>
    </source>
</evidence>
<proteinExistence type="predicted"/>
<keyword evidence="1" id="KW-0229">DNA integration</keyword>
<dbReference type="Pfam" id="PF02899">
    <property type="entry name" value="Phage_int_SAM_1"/>
    <property type="match status" value="1"/>
</dbReference>
<keyword evidence="8" id="KW-1185">Reference proteome</keyword>
<keyword evidence="2 4" id="KW-0238">DNA-binding</keyword>
<dbReference type="PROSITE" id="PS51898">
    <property type="entry name" value="TYR_RECOMBINASE"/>
    <property type="match status" value="1"/>
</dbReference>
<evidence type="ECO:0000256" key="2">
    <source>
        <dbReference type="ARBA" id="ARBA00023125"/>
    </source>
</evidence>
<evidence type="ECO:0000313" key="7">
    <source>
        <dbReference type="EMBL" id="SAK99855.1"/>
    </source>
</evidence>
<dbReference type="GO" id="GO:0006310">
    <property type="term" value="P:DNA recombination"/>
    <property type="evidence" value="ECO:0007669"/>
    <property type="project" value="UniProtKB-KW"/>
</dbReference>
<feature type="domain" description="Core-binding (CB)" evidence="6">
    <location>
        <begin position="19"/>
        <end position="106"/>
    </location>
</feature>
<dbReference type="EMBL" id="FCOX02000040">
    <property type="protein sequence ID" value="SAK99855.1"/>
    <property type="molecule type" value="Genomic_DNA"/>
</dbReference>
<dbReference type="GO" id="GO:0003677">
    <property type="term" value="F:DNA binding"/>
    <property type="evidence" value="ECO:0007669"/>
    <property type="project" value="UniProtKB-UniRule"/>
</dbReference>
<dbReference type="SUPFAM" id="SSF56349">
    <property type="entry name" value="DNA breaking-rejoining enzymes"/>
    <property type="match status" value="2"/>
</dbReference>
<evidence type="ECO:0000256" key="1">
    <source>
        <dbReference type="ARBA" id="ARBA00022908"/>
    </source>
</evidence>